<accession>I6S2H8</accession>
<gene>
    <name evidence="1" type="ORF">P12024L_22</name>
</gene>
<proteinExistence type="predicted"/>
<name>I6S2H8_9CAUD</name>
<evidence type="ECO:0000313" key="2">
    <source>
        <dbReference type="Proteomes" id="UP000002819"/>
    </source>
</evidence>
<organism evidence="1 2">
    <name type="scientific">Nonlabens phage P12024L</name>
    <dbReference type="NCBI Taxonomy" id="1168479"/>
    <lineage>
        <taxon>Viruses</taxon>
        <taxon>Duplodnaviria</taxon>
        <taxon>Heunggongvirae</taxon>
        <taxon>Uroviricota</taxon>
        <taxon>Caudoviricetes</taxon>
        <taxon>Inhavirus</taxon>
        <taxon>Inhavirus P12024L</taxon>
    </lineage>
</organism>
<keyword evidence="2" id="KW-1185">Reference proteome</keyword>
<dbReference type="EMBL" id="JQ823123">
    <property type="protein sequence ID" value="AFM54742.1"/>
    <property type="molecule type" value="Genomic_DNA"/>
</dbReference>
<dbReference type="OrthoDB" id="39312at10239"/>
<evidence type="ECO:0000313" key="1">
    <source>
        <dbReference type="EMBL" id="AFM54742.1"/>
    </source>
</evidence>
<reference evidence="1 2" key="1">
    <citation type="journal article" date="2012" name="J. Virol.">
        <title>Complete Genome Sequences of Two Persicivirga Bacteriophages, P12024S and P12024L.</title>
        <authorList>
            <person name="Kang I."/>
            <person name="Jang H."/>
            <person name="Cho J.C."/>
        </authorList>
    </citation>
    <scope>NUCLEOTIDE SEQUENCE [LARGE SCALE GENOMIC DNA]</scope>
</reference>
<dbReference type="RefSeq" id="YP_006560421.1">
    <property type="nucleotide sequence ID" value="NC_018272.1"/>
</dbReference>
<protein>
    <submittedName>
        <fullName evidence="1">Uncharacterized protein</fullName>
    </submittedName>
</protein>
<dbReference type="KEGG" id="vg:13405361"/>
<dbReference type="Proteomes" id="UP000002819">
    <property type="component" value="Segment"/>
</dbReference>
<dbReference type="GeneID" id="13405361"/>
<sequence length="46" mass="5405">MEMTYHSSPTQQKEQIERLIASGSVHPDNPFLIEINKKYRELCDQV</sequence>